<name>A0A0E9W0B7_ANGAN</name>
<dbReference type="EMBL" id="GBXM01024758">
    <property type="protein sequence ID" value="JAH83819.1"/>
    <property type="molecule type" value="Transcribed_RNA"/>
</dbReference>
<sequence length="35" mass="3953">MMTYLSLPSVWICQLPAIQEPPPVSSAMQRAKQHL</sequence>
<reference evidence="1" key="2">
    <citation type="journal article" date="2015" name="Fish Shellfish Immunol.">
        <title>Early steps in the European eel (Anguilla anguilla)-Vibrio vulnificus interaction in the gills: Role of the RtxA13 toxin.</title>
        <authorList>
            <person name="Callol A."/>
            <person name="Pajuelo D."/>
            <person name="Ebbesson L."/>
            <person name="Teles M."/>
            <person name="MacKenzie S."/>
            <person name="Amaro C."/>
        </authorList>
    </citation>
    <scope>NUCLEOTIDE SEQUENCE</scope>
</reference>
<reference evidence="1" key="1">
    <citation type="submission" date="2014-11" db="EMBL/GenBank/DDBJ databases">
        <authorList>
            <person name="Amaro Gonzalez C."/>
        </authorList>
    </citation>
    <scope>NUCLEOTIDE SEQUENCE</scope>
</reference>
<accession>A0A0E9W0B7</accession>
<proteinExistence type="predicted"/>
<dbReference type="AlphaFoldDB" id="A0A0E9W0B7"/>
<organism evidence="1">
    <name type="scientific">Anguilla anguilla</name>
    <name type="common">European freshwater eel</name>
    <name type="synonym">Muraena anguilla</name>
    <dbReference type="NCBI Taxonomy" id="7936"/>
    <lineage>
        <taxon>Eukaryota</taxon>
        <taxon>Metazoa</taxon>
        <taxon>Chordata</taxon>
        <taxon>Craniata</taxon>
        <taxon>Vertebrata</taxon>
        <taxon>Euteleostomi</taxon>
        <taxon>Actinopterygii</taxon>
        <taxon>Neopterygii</taxon>
        <taxon>Teleostei</taxon>
        <taxon>Anguilliformes</taxon>
        <taxon>Anguillidae</taxon>
        <taxon>Anguilla</taxon>
    </lineage>
</organism>
<evidence type="ECO:0000313" key="1">
    <source>
        <dbReference type="EMBL" id="JAH83819.1"/>
    </source>
</evidence>
<protein>
    <submittedName>
        <fullName evidence="1">Uncharacterized protein</fullName>
    </submittedName>
</protein>